<evidence type="ECO:0000313" key="2">
    <source>
        <dbReference type="EMBL" id="MEQ2292854.1"/>
    </source>
</evidence>
<gene>
    <name evidence="2" type="ORF">AMECASPLE_027058</name>
</gene>
<proteinExistence type="predicted"/>
<evidence type="ECO:0000256" key="1">
    <source>
        <dbReference type="SAM" id="MobiDB-lite"/>
    </source>
</evidence>
<name>A0ABV0YGA0_9TELE</name>
<protein>
    <submittedName>
        <fullName evidence="2">Uncharacterized protein</fullName>
    </submittedName>
</protein>
<sequence>MPSEDVSEAGSSMLHGPSGESRGGGKGGCFLFSVIPICLSGALKSMISNNVINTNTLTSLENNTNNMVFRQFCDVCGLNLVSCWPKKQRSPLEPPQNGRLQSMV</sequence>
<dbReference type="EMBL" id="JAHRIP010031045">
    <property type="protein sequence ID" value="MEQ2292854.1"/>
    <property type="molecule type" value="Genomic_DNA"/>
</dbReference>
<dbReference type="Proteomes" id="UP001469553">
    <property type="component" value="Unassembled WGS sequence"/>
</dbReference>
<feature type="region of interest" description="Disordered" evidence="1">
    <location>
        <begin position="1"/>
        <end position="23"/>
    </location>
</feature>
<organism evidence="2 3">
    <name type="scientific">Ameca splendens</name>
    <dbReference type="NCBI Taxonomy" id="208324"/>
    <lineage>
        <taxon>Eukaryota</taxon>
        <taxon>Metazoa</taxon>
        <taxon>Chordata</taxon>
        <taxon>Craniata</taxon>
        <taxon>Vertebrata</taxon>
        <taxon>Euteleostomi</taxon>
        <taxon>Actinopterygii</taxon>
        <taxon>Neopterygii</taxon>
        <taxon>Teleostei</taxon>
        <taxon>Neoteleostei</taxon>
        <taxon>Acanthomorphata</taxon>
        <taxon>Ovalentaria</taxon>
        <taxon>Atherinomorphae</taxon>
        <taxon>Cyprinodontiformes</taxon>
        <taxon>Goodeidae</taxon>
        <taxon>Ameca</taxon>
    </lineage>
</organism>
<comment type="caution">
    <text evidence="2">The sequence shown here is derived from an EMBL/GenBank/DDBJ whole genome shotgun (WGS) entry which is preliminary data.</text>
</comment>
<evidence type="ECO:0000313" key="3">
    <source>
        <dbReference type="Proteomes" id="UP001469553"/>
    </source>
</evidence>
<keyword evidence="3" id="KW-1185">Reference proteome</keyword>
<reference evidence="2 3" key="1">
    <citation type="submission" date="2021-06" db="EMBL/GenBank/DDBJ databases">
        <authorList>
            <person name="Palmer J.M."/>
        </authorList>
    </citation>
    <scope>NUCLEOTIDE SEQUENCE [LARGE SCALE GENOMIC DNA]</scope>
    <source>
        <strain evidence="2 3">AS_MEX2019</strain>
        <tissue evidence="2">Muscle</tissue>
    </source>
</reference>
<accession>A0ABV0YGA0</accession>